<dbReference type="SUPFAM" id="SSF56672">
    <property type="entry name" value="DNA/RNA polymerases"/>
    <property type="match status" value="1"/>
</dbReference>
<accession>A0A0R7JL35</accession>
<dbReference type="PROSITE" id="PS50507">
    <property type="entry name" value="RDRP_SSRNA_POS"/>
    <property type="match status" value="1"/>
</dbReference>
<keyword evidence="2 7" id="KW-0696">RNA-directed RNA polymerase</keyword>
<evidence type="ECO:0000256" key="7">
    <source>
        <dbReference type="RuleBase" id="RU363062"/>
    </source>
</evidence>
<organism evidence="10">
    <name type="scientific">Tobacco bushy top virus</name>
    <dbReference type="NCBI Taxonomy" id="184020"/>
    <lineage>
        <taxon>Viruses</taxon>
        <taxon>Riboviria</taxon>
        <taxon>Orthornavirae</taxon>
        <taxon>Kitrinoviricota</taxon>
        <taxon>Tolucaviricetes</taxon>
        <taxon>Tolivirales</taxon>
        <taxon>Tombusviridae</taxon>
        <taxon>Calvusvirinae</taxon>
        <taxon>Umbravirus</taxon>
        <taxon>Umbravirus nicotianae</taxon>
    </lineage>
</organism>
<dbReference type="GO" id="GO:0000166">
    <property type="term" value="F:nucleotide binding"/>
    <property type="evidence" value="ECO:0007669"/>
    <property type="project" value="UniProtKB-KW"/>
</dbReference>
<feature type="domain" description="RdRp catalytic" evidence="9">
    <location>
        <begin position="532"/>
        <end position="647"/>
    </location>
</feature>
<reference evidence="10" key="1">
    <citation type="journal article" date="2015" name="Virol. J.">
        <title>Phylogenetic and recombination analysis of Tobacco bushy top virus in China.</title>
        <authorList>
            <person name="Wang D."/>
            <person name="Yu C."/>
            <person name="Wang G."/>
            <person name="Shi K."/>
            <person name="Li F."/>
            <person name="Yuan X."/>
        </authorList>
    </citation>
    <scope>NUCLEOTIDE SEQUENCE</scope>
    <source>
        <strain evidence="10">MD-I</strain>
    </source>
</reference>
<dbReference type="EMBL" id="KM016225">
    <property type="protein sequence ID" value="AKQ00678.1"/>
    <property type="molecule type" value="Genomic_RNA"/>
</dbReference>
<dbReference type="CDD" id="cd23234">
    <property type="entry name" value="Calvusvirinae_RdRp"/>
    <property type="match status" value="1"/>
</dbReference>
<evidence type="ECO:0000256" key="2">
    <source>
        <dbReference type="ARBA" id="ARBA00022484"/>
    </source>
</evidence>
<proteinExistence type="predicted"/>
<keyword evidence="5 7" id="KW-0547">Nucleotide-binding</keyword>
<dbReference type="Gene3D" id="3.30.70.270">
    <property type="match status" value="1"/>
</dbReference>
<dbReference type="InterPro" id="IPR043128">
    <property type="entry name" value="Rev_trsase/Diguanyl_cyclase"/>
</dbReference>
<evidence type="ECO:0000256" key="3">
    <source>
        <dbReference type="ARBA" id="ARBA00022679"/>
    </source>
</evidence>
<dbReference type="InterPro" id="IPR007094">
    <property type="entry name" value="RNA-dir_pol_PSvirus"/>
</dbReference>
<sequence>MEFINKIKQLLAMNFKPSKGVMSREELREAFDPTWELLITQARVTTEVSRQCEDWYTLAVPTTYRLPELAVEEAVREKNIAREVAAKCLPEDPTPASPQEPQPVPLAESSECSSQDAERDALDEIWGLPTPVPHPLPKYFERRYQALARTCQKDYSNWQIVPYTGGPRVLREEDVLPMATGVIPLPPPPPKASVIGAVLGLITLFTKMAGEVKGRLSAPTREPSPTYYGLEQVAGEPMGYMNAHSVAMELRARYGVQPATAANLQLGNRVAREILEKQCGATRDMVFILGHLATTLWFTPTMVDLALQCGPKDFLLGDVVARRGVETKVKTKIHPKIRVLRAARPRPVKRVSYQIDVVRPCADFGVHNNSLNNLVRGVNERVFYTDHKRKEPRRPSAGSFDKINISEIKAFRVQPWTLEEVVESYTGSQRVRYGQAVESLAVTPLSRNDARVKTFVKAEKINFTAKPDPAPRVIQPRDPRFNACFAKYTKPLEPLLYKQLGKLYQFPCIAKGFNAVETGEIIAKKWKCFSDPVCVGLDASRFDQHVSCDALRFTHSVYKRFVKGREVNKLLSWMYKNHALGSAKDGFVKYEVEGCRMSGDMDTALGNCVLMVLMTRQLCQNLSIPHELMNNGDDCIVIFDRQYLSTFQDAVEPWFRELGFTMKVEEPVYHLERVDFCQTRPVYDGKKWRMVRHISSIAKDCCSVIDWEQLPAWWNAIGECGIAVAGGIPIHNSFLRWLLRSGESNPDLLKHGAWKNEGLAWYRMGMDLSHERHVSDEARASFHTAFGIEPSMQVALEQIYDSLPAPTIGGKRARVCKPGEMVLVDSLPPRHFNNYFQDVGIGGSSSDYVVPGAHEFEPGTLWTQC</sequence>
<dbReference type="GO" id="GO:0003968">
    <property type="term" value="F:RNA-directed RNA polymerase activity"/>
    <property type="evidence" value="ECO:0007669"/>
    <property type="project" value="UniProtKB-KW"/>
</dbReference>
<evidence type="ECO:0000256" key="5">
    <source>
        <dbReference type="ARBA" id="ARBA00022741"/>
    </source>
</evidence>
<dbReference type="GO" id="GO:0039694">
    <property type="term" value="P:viral RNA genome replication"/>
    <property type="evidence" value="ECO:0007669"/>
    <property type="project" value="InterPro"/>
</dbReference>
<name>A0A0R7JL35_9TOMB</name>
<dbReference type="Pfam" id="PF00998">
    <property type="entry name" value="RdRP_3"/>
    <property type="match status" value="1"/>
</dbReference>
<dbReference type="EC" id="2.7.7.48" evidence="1 7"/>
<dbReference type="InterPro" id="IPR002166">
    <property type="entry name" value="RNA_pol_HCV"/>
</dbReference>
<keyword evidence="4 7" id="KW-0548">Nucleotidyltransferase</keyword>
<feature type="region of interest" description="Disordered" evidence="8">
    <location>
        <begin position="87"/>
        <end position="114"/>
    </location>
</feature>
<evidence type="ECO:0000256" key="4">
    <source>
        <dbReference type="ARBA" id="ARBA00022695"/>
    </source>
</evidence>
<evidence type="ECO:0000313" key="10">
    <source>
        <dbReference type="EMBL" id="AKQ00678.1"/>
    </source>
</evidence>
<protein>
    <recommendedName>
        <fullName evidence="1 7">RNA-directed RNA polymerase</fullName>
        <ecNumber evidence="1 7">2.7.7.48</ecNumber>
    </recommendedName>
</protein>
<evidence type="ECO:0000256" key="6">
    <source>
        <dbReference type="ARBA" id="ARBA00022953"/>
    </source>
</evidence>
<keyword evidence="6 7" id="KW-0693">Viral RNA replication</keyword>
<keyword evidence="3 7" id="KW-0808">Transferase</keyword>
<feature type="compositionally biased region" description="Pro residues" evidence="8">
    <location>
        <begin position="92"/>
        <end position="104"/>
    </location>
</feature>
<dbReference type="GO" id="GO:0003723">
    <property type="term" value="F:RNA binding"/>
    <property type="evidence" value="ECO:0007669"/>
    <property type="project" value="InterPro"/>
</dbReference>
<evidence type="ECO:0000256" key="8">
    <source>
        <dbReference type="SAM" id="MobiDB-lite"/>
    </source>
</evidence>
<evidence type="ECO:0000256" key="1">
    <source>
        <dbReference type="ARBA" id="ARBA00012494"/>
    </source>
</evidence>
<dbReference type="InterPro" id="IPR043502">
    <property type="entry name" value="DNA/RNA_pol_sf"/>
</dbReference>
<evidence type="ECO:0000259" key="9">
    <source>
        <dbReference type="PROSITE" id="PS50507"/>
    </source>
</evidence>
<comment type="catalytic activity">
    <reaction evidence="7">
        <text>RNA(n) + a ribonucleoside 5'-triphosphate = RNA(n+1) + diphosphate</text>
        <dbReference type="Rhea" id="RHEA:21248"/>
        <dbReference type="Rhea" id="RHEA-COMP:14527"/>
        <dbReference type="Rhea" id="RHEA-COMP:17342"/>
        <dbReference type="ChEBI" id="CHEBI:33019"/>
        <dbReference type="ChEBI" id="CHEBI:61557"/>
        <dbReference type="ChEBI" id="CHEBI:140395"/>
        <dbReference type="EC" id="2.7.7.48"/>
    </reaction>
</comment>